<reference evidence="3" key="1">
    <citation type="submission" date="2022-10" db="EMBL/GenBank/DDBJ databases">
        <title>Adaptive evolution leads to modifications in subtelomeric GC content in a zoonotic Cryptosporidium species.</title>
        <authorList>
            <person name="Li J."/>
            <person name="Feng Y."/>
            <person name="Xiao L."/>
        </authorList>
    </citation>
    <scope>NUCLEOTIDE SEQUENCE</scope>
    <source>
        <strain evidence="3">25894</strain>
    </source>
</reference>
<comment type="caution">
    <text evidence="3">The sequence shown here is derived from an EMBL/GenBank/DDBJ whole genome shotgun (WGS) entry which is preliminary data.</text>
</comment>
<proteinExistence type="predicted"/>
<name>A0ABQ8PA15_9CRYT</name>
<gene>
    <name evidence="3" type="ORF">OJ252_945</name>
</gene>
<evidence type="ECO:0000256" key="2">
    <source>
        <dbReference type="SAM" id="Phobius"/>
    </source>
</evidence>
<keyword evidence="2" id="KW-0472">Membrane</keyword>
<feature type="compositionally biased region" description="Basic and acidic residues" evidence="1">
    <location>
        <begin position="153"/>
        <end position="164"/>
    </location>
</feature>
<keyword evidence="2" id="KW-1133">Transmembrane helix</keyword>
<feature type="region of interest" description="Disordered" evidence="1">
    <location>
        <begin position="132"/>
        <end position="180"/>
    </location>
</feature>
<organism evidence="3 4">
    <name type="scientific">Cryptosporidium canis</name>
    <dbReference type="NCBI Taxonomy" id="195482"/>
    <lineage>
        <taxon>Eukaryota</taxon>
        <taxon>Sar</taxon>
        <taxon>Alveolata</taxon>
        <taxon>Apicomplexa</taxon>
        <taxon>Conoidasida</taxon>
        <taxon>Coccidia</taxon>
        <taxon>Eucoccidiorida</taxon>
        <taxon>Eimeriorina</taxon>
        <taxon>Cryptosporidiidae</taxon>
        <taxon>Cryptosporidium</taxon>
    </lineage>
</organism>
<dbReference type="Proteomes" id="UP001071777">
    <property type="component" value="Unassembled WGS sequence"/>
</dbReference>
<accession>A0ABQ8PA15</accession>
<feature type="region of interest" description="Disordered" evidence="1">
    <location>
        <begin position="51"/>
        <end position="110"/>
    </location>
</feature>
<sequence length="180" mass="20171">MISVSFIKLISENLSVGNPTAIFILFILATLSIVFPFICYAELTKKVKKQSKKKANNKSKVAKETRQNSQQIPKPTQRKTPSKPFIPPLDTEGSEDEKPIPEKKDQFVPSTKHIQGLTFEMDKNDFGGWKVVGDKKSKRSSTETSLSSLGDNEVDKGPAKPKVRENRRRKPINKVPGMTD</sequence>
<protein>
    <submittedName>
        <fullName evidence="3">Uncharacterized protein</fullName>
    </submittedName>
</protein>
<keyword evidence="2" id="KW-0812">Transmembrane</keyword>
<feature type="compositionally biased region" description="Basic and acidic residues" evidence="1">
    <location>
        <begin position="96"/>
        <end position="106"/>
    </location>
</feature>
<evidence type="ECO:0000256" key="1">
    <source>
        <dbReference type="SAM" id="MobiDB-lite"/>
    </source>
</evidence>
<evidence type="ECO:0000313" key="3">
    <source>
        <dbReference type="EMBL" id="KAJ1613543.1"/>
    </source>
</evidence>
<evidence type="ECO:0000313" key="4">
    <source>
        <dbReference type="Proteomes" id="UP001071777"/>
    </source>
</evidence>
<feature type="transmembrane region" description="Helical" evidence="2">
    <location>
        <begin position="20"/>
        <end position="43"/>
    </location>
</feature>
<keyword evidence="4" id="KW-1185">Reference proteome</keyword>
<dbReference type="EMBL" id="JAPCXB010000033">
    <property type="protein sequence ID" value="KAJ1613543.1"/>
    <property type="molecule type" value="Genomic_DNA"/>
</dbReference>